<protein>
    <recommendedName>
        <fullName evidence="8">Major facilitator superfamily (MFS) profile domain-containing protein</fullName>
    </recommendedName>
</protein>
<dbReference type="PANTHER" id="PTHR23506:SF26">
    <property type="entry name" value="MFS-TYPE TRANSPORTER SLC18B1"/>
    <property type="match status" value="1"/>
</dbReference>
<dbReference type="SUPFAM" id="SSF103473">
    <property type="entry name" value="MFS general substrate transporter"/>
    <property type="match status" value="1"/>
</dbReference>
<dbReference type="PROSITE" id="PS50850">
    <property type="entry name" value="MFS"/>
    <property type="match status" value="1"/>
</dbReference>
<dbReference type="PANTHER" id="PTHR23506">
    <property type="entry name" value="GH10249P"/>
    <property type="match status" value="1"/>
</dbReference>
<organism evidence="9 10">
    <name type="scientific">Littorina saxatilis</name>
    <dbReference type="NCBI Taxonomy" id="31220"/>
    <lineage>
        <taxon>Eukaryota</taxon>
        <taxon>Metazoa</taxon>
        <taxon>Spiralia</taxon>
        <taxon>Lophotrochozoa</taxon>
        <taxon>Mollusca</taxon>
        <taxon>Gastropoda</taxon>
        <taxon>Caenogastropoda</taxon>
        <taxon>Littorinimorpha</taxon>
        <taxon>Littorinoidea</taxon>
        <taxon>Littorinidae</taxon>
        <taxon>Littorina</taxon>
    </lineage>
</organism>
<evidence type="ECO:0000256" key="2">
    <source>
        <dbReference type="ARBA" id="ARBA00022448"/>
    </source>
</evidence>
<dbReference type="EMBL" id="JBAMIC010000022">
    <property type="protein sequence ID" value="KAK7091110.1"/>
    <property type="molecule type" value="Genomic_DNA"/>
</dbReference>
<dbReference type="GO" id="GO:0022857">
    <property type="term" value="F:transmembrane transporter activity"/>
    <property type="evidence" value="ECO:0007669"/>
    <property type="project" value="InterPro"/>
</dbReference>
<gene>
    <name evidence="9" type="ORF">V1264_008839</name>
</gene>
<feature type="transmembrane region" description="Helical" evidence="7">
    <location>
        <begin position="133"/>
        <end position="152"/>
    </location>
</feature>
<keyword evidence="2" id="KW-0813">Transport</keyword>
<dbReference type="InterPro" id="IPR011701">
    <property type="entry name" value="MFS"/>
</dbReference>
<evidence type="ECO:0000256" key="7">
    <source>
        <dbReference type="SAM" id="Phobius"/>
    </source>
</evidence>
<keyword evidence="4 7" id="KW-1133">Transmembrane helix</keyword>
<proteinExistence type="predicted"/>
<dbReference type="Pfam" id="PF07690">
    <property type="entry name" value="MFS_1"/>
    <property type="match status" value="1"/>
</dbReference>
<feature type="transmembrane region" description="Helical" evidence="7">
    <location>
        <begin position="333"/>
        <end position="353"/>
    </location>
</feature>
<dbReference type="Gene3D" id="1.20.1250.20">
    <property type="entry name" value="MFS general substrate transporter like domains"/>
    <property type="match status" value="2"/>
</dbReference>
<keyword evidence="10" id="KW-1185">Reference proteome</keyword>
<keyword evidence="3 7" id="KW-0812">Transmembrane</keyword>
<accession>A0AAN9AQ62</accession>
<feature type="transmembrane region" description="Helical" evidence="7">
    <location>
        <begin position="439"/>
        <end position="461"/>
    </location>
</feature>
<feature type="transmembrane region" description="Helical" evidence="7">
    <location>
        <begin position="403"/>
        <end position="427"/>
    </location>
</feature>
<feature type="transmembrane region" description="Helical" evidence="7">
    <location>
        <begin position="102"/>
        <end position="121"/>
    </location>
</feature>
<evidence type="ECO:0000256" key="3">
    <source>
        <dbReference type="ARBA" id="ARBA00022692"/>
    </source>
</evidence>
<feature type="transmembrane region" description="Helical" evidence="7">
    <location>
        <begin position="67"/>
        <end position="90"/>
    </location>
</feature>
<comment type="caution">
    <text evidence="9">The sequence shown here is derived from an EMBL/GenBank/DDBJ whole genome shotgun (WGS) entry which is preliminary data.</text>
</comment>
<comment type="subcellular location">
    <subcellularLocation>
        <location evidence="1">Membrane</location>
        <topology evidence="1">Multi-pass membrane protein</topology>
    </subcellularLocation>
</comment>
<dbReference type="GO" id="GO:0016020">
    <property type="term" value="C:membrane"/>
    <property type="evidence" value="ECO:0007669"/>
    <property type="project" value="UniProtKB-SubCell"/>
</dbReference>
<evidence type="ECO:0000256" key="5">
    <source>
        <dbReference type="ARBA" id="ARBA00023136"/>
    </source>
</evidence>
<feature type="transmembrane region" description="Helical" evidence="7">
    <location>
        <begin position="228"/>
        <end position="248"/>
    </location>
</feature>
<dbReference type="InterPro" id="IPR036259">
    <property type="entry name" value="MFS_trans_sf"/>
</dbReference>
<evidence type="ECO:0000259" key="8">
    <source>
        <dbReference type="PROSITE" id="PS50850"/>
    </source>
</evidence>
<evidence type="ECO:0000313" key="9">
    <source>
        <dbReference type="EMBL" id="KAK7091110.1"/>
    </source>
</evidence>
<feature type="compositionally biased region" description="Polar residues" evidence="6">
    <location>
        <begin position="45"/>
        <end position="55"/>
    </location>
</feature>
<feature type="domain" description="Major facilitator superfamily (MFS) profile" evidence="8">
    <location>
        <begin position="68"/>
        <end position="464"/>
    </location>
</feature>
<evidence type="ECO:0000313" key="10">
    <source>
        <dbReference type="Proteomes" id="UP001374579"/>
    </source>
</evidence>
<feature type="transmembrane region" description="Helical" evidence="7">
    <location>
        <begin position="260"/>
        <end position="283"/>
    </location>
</feature>
<feature type="transmembrane region" description="Helical" evidence="7">
    <location>
        <begin position="158"/>
        <end position="188"/>
    </location>
</feature>
<sequence>MERKRSSQSSTTTSDHAPLLASDGDNTVNIGIGLDTQDPEVKVGPSTSPDAGETSFSFRRLSREKKWTLVTMAFANFVACTCFSLLAPFFPAEAAKKGASQTVIGLIFSCFELWIFVSAPIYGNFLTRIGSRFMFISGLFVCGGCAILFGVLDKCPSGVTFMVMCFLVRTVEALGASAFITASFAIIANEFPAQVSTVFGALETFSGLGLMVGPPIGGALFELGGFGLPFWVMGGILMTCACLTALLMPSRPDSHRPNRGSMFLMLTSPLVLVTTVTIVSGSYSLGFLDPTLAGHLSQFNLRTVYVGLVFIIPATLYALTAPLWGYLSDSKGVSYPFIIIGNTVSVAAFLLIGPSPLLPFLKHELWLVILSLAIMGLSVGSALVCTLKCLFNGAKMVGFEDNLDTYGMVSGFFNSAFSFGTFIGPTVGSAIQDYKGFDWAATVTAAVFAVAAISFASYVILAKSCKACHPAQPAGTSAAKDDASQGLLRQASQVTYNSISSTPVISNSSSIAHDNT</sequence>
<feature type="region of interest" description="Disordered" evidence="6">
    <location>
        <begin position="1"/>
        <end position="55"/>
    </location>
</feature>
<evidence type="ECO:0000256" key="6">
    <source>
        <dbReference type="SAM" id="MobiDB-lite"/>
    </source>
</evidence>
<evidence type="ECO:0000256" key="4">
    <source>
        <dbReference type="ARBA" id="ARBA00022989"/>
    </source>
</evidence>
<keyword evidence="5 7" id="KW-0472">Membrane</keyword>
<name>A0AAN9AQ62_9CAEN</name>
<feature type="transmembrane region" description="Helical" evidence="7">
    <location>
        <begin position="365"/>
        <end position="391"/>
    </location>
</feature>
<feature type="transmembrane region" description="Helical" evidence="7">
    <location>
        <begin position="195"/>
        <end position="216"/>
    </location>
</feature>
<reference evidence="9 10" key="1">
    <citation type="submission" date="2024-02" db="EMBL/GenBank/DDBJ databases">
        <title>Chromosome-scale genome assembly of the rough periwinkle Littorina saxatilis.</title>
        <authorList>
            <person name="De Jode A."/>
            <person name="Faria R."/>
            <person name="Formenti G."/>
            <person name="Sims Y."/>
            <person name="Smith T.P."/>
            <person name="Tracey A."/>
            <person name="Wood J.M.D."/>
            <person name="Zagrodzka Z.B."/>
            <person name="Johannesson K."/>
            <person name="Butlin R.K."/>
            <person name="Leder E.H."/>
        </authorList>
    </citation>
    <scope>NUCLEOTIDE SEQUENCE [LARGE SCALE GENOMIC DNA]</scope>
    <source>
        <strain evidence="9">Snail1</strain>
        <tissue evidence="9">Muscle</tissue>
    </source>
</reference>
<dbReference type="InterPro" id="IPR050930">
    <property type="entry name" value="MFS_Vesicular_Transporter"/>
</dbReference>
<dbReference type="Proteomes" id="UP001374579">
    <property type="component" value="Unassembled WGS sequence"/>
</dbReference>
<dbReference type="AlphaFoldDB" id="A0AAN9AQ62"/>
<evidence type="ECO:0000256" key="1">
    <source>
        <dbReference type="ARBA" id="ARBA00004141"/>
    </source>
</evidence>
<dbReference type="InterPro" id="IPR020846">
    <property type="entry name" value="MFS_dom"/>
</dbReference>
<feature type="transmembrane region" description="Helical" evidence="7">
    <location>
        <begin position="303"/>
        <end position="326"/>
    </location>
</feature>